<feature type="region of interest" description="Disordered" evidence="5">
    <location>
        <begin position="26"/>
        <end position="72"/>
    </location>
</feature>
<dbReference type="GO" id="GO:0008270">
    <property type="term" value="F:zinc ion binding"/>
    <property type="evidence" value="ECO:0007669"/>
    <property type="project" value="UniProtKB-KW"/>
</dbReference>
<dbReference type="SMART" id="SM00184">
    <property type="entry name" value="RING"/>
    <property type="match status" value="1"/>
</dbReference>
<feature type="domain" description="RING-type" evidence="6">
    <location>
        <begin position="80"/>
        <end position="127"/>
    </location>
</feature>
<evidence type="ECO:0000256" key="3">
    <source>
        <dbReference type="ARBA" id="ARBA00022833"/>
    </source>
</evidence>
<dbReference type="InterPro" id="IPR018957">
    <property type="entry name" value="Znf_C3HC4_RING-type"/>
</dbReference>
<dbReference type="OrthoDB" id="2122982at2759"/>
<dbReference type="Proteomes" id="UP000246991">
    <property type="component" value="Unassembled WGS sequence"/>
</dbReference>
<protein>
    <recommendedName>
        <fullName evidence="6">RING-type domain-containing protein</fullName>
    </recommendedName>
</protein>
<dbReference type="Pfam" id="PF00097">
    <property type="entry name" value="zf-C3HC4"/>
    <property type="match status" value="1"/>
</dbReference>
<evidence type="ECO:0000256" key="2">
    <source>
        <dbReference type="ARBA" id="ARBA00022771"/>
    </source>
</evidence>
<evidence type="ECO:0000313" key="8">
    <source>
        <dbReference type="Proteomes" id="UP000246991"/>
    </source>
</evidence>
<keyword evidence="2 4" id="KW-0863">Zinc-finger</keyword>
<keyword evidence="3" id="KW-0862">Zinc</keyword>
<dbReference type="InterPro" id="IPR001841">
    <property type="entry name" value="Znf_RING"/>
</dbReference>
<evidence type="ECO:0000256" key="5">
    <source>
        <dbReference type="SAM" id="MobiDB-lite"/>
    </source>
</evidence>
<proteinExistence type="predicted"/>
<evidence type="ECO:0000313" key="7">
    <source>
        <dbReference type="EMBL" id="PWW77599.1"/>
    </source>
</evidence>
<accession>A0A317ST59</accession>
<dbReference type="Gene3D" id="3.30.40.10">
    <property type="entry name" value="Zinc/RING finger domain, C3HC4 (zinc finger)"/>
    <property type="match status" value="1"/>
</dbReference>
<evidence type="ECO:0000256" key="4">
    <source>
        <dbReference type="PROSITE-ProRule" id="PRU00175"/>
    </source>
</evidence>
<evidence type="ECO:0000259" key="6">
    <source>
        <dbReference type="PROSITE" id="PS50089"/>
    </source>
</evidence>
<dbReference type="InterPro" id="IPR013083">
    <property type="entry name" value="Znf_RING/FYVE/PHD"/>
</dbReference>
<gene>
    <name evidence="7" type="ORF">C7212DRAFT_362761</name>
</gene>
<keyword evidence="1" id="KW-0479">Metal-binding</keyword>
<evidence type="ECO:0000256" key="1">
    <source>
        <dbReference type="ARBA" id="ARBA00022723"/>
    </source>
</evidence>
<dbReference type="STRING" id="42249.A0A317ST59"/>
<comment type="caution">
    <text evidence="7">The sequence shown here is derived from an EMBL/GenBank/DDBJ whole genome shotgun (WGS) entry which is preliminary data.</text>
</comment>
<name>A0A317ST59_9PEZI</name>
<dbReference type="AlphaFoldDB" id="A0A317ST59"/>
<organism evidence="7 8">
    <name type="scientific">Tuber magnatum</name>
    <name type="common">white Piedmont truffle</name>
    <dbReference type="NCBI Taxonomy" id="42249"/>
    <lineage>
        <taxon>Eukaryota</taxon>
        <taxon>Fungi</taxon>
        <taxon>Dikarya</taxon>
        <taxon>Ascomycota</taxon>
        <taxon>Pezizomycotina</taxon>
        <taxon>Pezizomycetes</taxon>
        <taxon>Pezizales</taxon>
        <taxon>Tuberaceae</taxon>
        <taxon>Tuber</taxon>
    </lineage>
</organism>
<sequence length="194" mass="21088">MSTPPSPIDSDLQTFAYLLEATNAPLGRTPSPHLRPPTPFAQTHQHAPFTDLFPPAAPSPPDTPRTTATSSSITDVLPTCPICLDSPIKMIYPCRHTTCLRCALEIWYTGVTKENAVPRDFSCPMCRGLVHRMGVVLGIWGSDEEGGEEVVGIEGVKVSVGGWKSIHWWVGRNCDFLEAIEEGEEQEGGEGMQG</sequence>
<dbReference type="PROSITE" id="PS50089">
    <property type="entry name" value="ZF_RING_2"/>
    <property type="match status" value="1"/>
</dbReference>
<reference evidence="7 8" key="1">
    <citation type="submission" date="2018-03" db="EMBL/GenBank/DDBJ databases">
        <title>Genomes of Pezizomycetes fungi and the evolution of truffles.</title>
        <authorList>
            <person name="Murat C."/>
            <person name="Payen T."/>
            <person name="Noel B."/>
            <person name="Kuo A."/>
            <person name="Martin F.M."/>
        </authorList>
    </citation>
    <scope>NUCLEOTIDE SEQUENCE [LARGE SCALE GENOMIC DNA]</scope>
    <source>
        <strain evidence="7">091103-1</strain>
    </source>
</reference>
<dbReference type="EMBL" id="PYWC01000021">
    <property type="protein sequence ID" value="PWW77599.1"/>
    <property type="molecule type" value="Genomic_DNA"/>
</dbReference>
<keyword evidence="8" id="KW-1185">Reference proteome</keyword>
<dbReference type="SUPFAM" id="SSF57850">
    <property type="entry name" value="RING/U-box"/>
    <property type="match status" value="1"/>
</dbReference>